<dbReference type="InterPro" id="IPR013520">
    <property type="entry name" value="Ribonucl_H"/>
</dbReference>
<keyword evidence="5 8" id="KW-0269">Exonuclease</keyword>
<evidence type="ECO:0000256" key="1">
    <source>
        <dbReference type="ARBA" id="ARBA00009921"/>
    </source>
</evidence>
<evidence type="ECO:0000256" key="4">
    <source>
        <dbReference type="ARBA" id="ARBA00022801"/>
    </source>
</evidence>
<dbReference type="NCBIfam" id="NF003765">
    <property type="entry name" value="PRK05359.1"/>
    <property type="match status" value="1"/>
</dbReference>
<accession>A0A2W5SKQ3</accession>
<feature type="active site" evidence="8">
    <location>
        <position position="147"/>
    </location>
</feature>
<dbReference type="RefSeq" id="WP_303735399.1">
    <property type="nucleotide sequence ID" value="NZ_CAKZHK010000007.1"/>
</dbReference>
<dbReference type="AlphaFoldDB" id="A0A2W5SKQ3"/>
<dbReference type="CDD" id="cd06135">
    <property type="entry name" value="Orn"/>
    <property type="match status" value="1"/>
</dbReference>
<dbReference type="HAMAP" id="MF_00045">
    <property type="entry name" value="Oligoribonuclease"/>
    <property type="match status" value="1"/>
</dbReference>
<dbReference type="PANTHER" id="PTHR11046:SF0">
    <property type="entry name" value="OLIGORIBONUCLEASE, MITOCHONDRIAL"/>
    <property type="match status" value="1"/>
</dbReference>
<keyword evidence="3 8" id="KW-0540">Nuclease</keyword>
<sequence length="222" mass="25239">MTESNESNTTDAAARKPEDSKLDRIVWIDCEMTGLDPSTHVLVEIAAIVTDANLNILDEGLDIVIHATDDELAKMDDFVTQMHTKNGLTDEIRKSTVSVGEAENEVLDYVKKWVNAPRTAPLAGNSIASDRKFIAAYMPKLDEFLHYRMIDVSSIKELAHRWYPKVYQNQPKKGLAHRALADIEESIRELDYYRRAVFITDDQRAEERIQSAADEASRRYPI</sequence>
<comment type="subcellular location">
    <subcellularLocation>
        <location evidence="8">Cytoplasm</location>
    </subcellularLocation>
</comment>
<dbReference type="GO" id="GO:0005737">
    <property type="term" value="C:cytoplasm"/>
    <property type="evidence" value="ECO:0007669"/>
    <property type="project" value="UniProtKB-SubCell"/>
</dbReference>
<dbReference type="SUPFAM" id="SSF53098">
    <property type="entry name" value="Ribonuclease H-like"/>
    <property type="match status" value="1"/>
</dbReference>
<evidence type="ECO:0000313" key="11">
    <source>
        <dbReference type="Proteomes" id="UP000249432"/>
    </source>
</evidence>
<dbReference type="InterPro" id="IPR012337">
    <property type="entry name" value="RNaseH-like_sf"/>
</dbReference>
<proteinExistence type="inferred from homology"/>
<evidence type="ECO:0000256" key="5">
    <source>
        <dbReference type="ARBA" id="ARBA00022839"/>
    </source>
</evidence>
<protein>
    <recommendedName>
        <fullName evidence="7 8">Oligoribonuclease</fullName>
        <ecNumber evidence="8">3.1.-.-</ecNumber>
    </recommendedName>
</protein>
<dbReference type="Gene3D" id="3.30.420.10">
    <property type="entry name" value="Ribonuclease H-like superfamily/Ribonuclease H"/>
    <property type="match status" value="1"/>
</dbReference>
<evidence type="ECO:0000256" key="6">
    <source>
        <dbReference type="ARBA" id="ARBA00057155"/>
    </source>
</evidence>
<evidence type="ECO:0000259" key="9">
    <source>
        <dbReference type="SMART" id="SM00479"/>
    </source>
</evidence>
<dbReference type="PANTHER" id="PTHR11046">
    <property type="entry name" value="OLIGORIBONUCLEASE, MITOCHONDRIAL"/>
    <property type="match status" value="1"/>
</dbReference>
<dbReference type="EC" id="3.1.-.-" evidence="8"/>
<gene>
    <name evidence="8" type="primary">orn</name>
    <name evidence="10" type="ORF">DI525_09120</name>
</gene>
<dbReference type="EMBL" id="QFRA01000029">
    <property type="protein sequence ID" value="PZR03759.1"/>
    <property type="molecule type" value="Genomic_DNA"/>
</dbReference>
<dbReference type="InterPro" id="IPR022894">
    <property type="entry name" value="Oligoribonuclease"/>
</dbReference>
<dbReference type="Proteomes" id="UP000249432">
    <property type="component" value="Unassembled WGS sequence"/>
</dbReference>
<evidence type="ECO:0000256" key="8">
    <source>
        <dbReference type="HAMAP-Rule" id="MF_00045"/>
    </source>
</evidence>
<name>A0A2W5SKQ3_9CORY</name>
<comment type="similarity">
    <text evidence="1 8">Belongs to the oligoribonuclease family.</text>
</comment>
<dbReference type="GO" id="GO:0003676">
    <property type="term" value="F:nucleic acid binding"/>
    <property type="evidence" value="ECO:0007669"/>
    <property type="project" value="InterPro"/>
</dbReference>
<dbReference type="GO" id="GO:0000175">
    <property type="term" value="F:3'-5'-RNA exonuclease activity"/>
    <property type="evidence" value="ECO:0007669"/>
    <property type="project" value="InterPro"/>
</dbReference>
<keyword evidence="4 8" id="KW-0378">Hydrolase</keyword>
<dbReference type="InterPro" id="IPR036397">
    <property type="entry name" value="RNaseH_sf"/>
</dbReference>
<reference evidence="10 11" key="1">
    <citation type="submission" date="2017-08" db="EMBL/GenBank/DDBJ databases">
        <title>Infants hospitalized years apart are colonized by the same room-sourced microbial strains.</title>
        <authorList>
            <person name="Brooks B."/>
            <person name="Olm M.R."/>
            <person name="Firek B.A."/>
            <person name="Baker R."/>
            <person name="Thomas B.C."/>
            <person name="Morowitz M.J."/>
            <person name="Banfield J.F."/>
        </authorList>
    </citation>
    <scope>NUCLEOTIDE SEQUENCE [LARGE SCALE GENOMIC DNA]</scope>
    <source>
        <strain evidence="10">S2_003_000_R1_3</strain>
    </source>
</reference>
<dbReference type="SMART" id="SM00479">
    <property type="entry name" value="EXOIII"/>
    <property type="match status" value="1"/>
</dbReference>
<evidence type="ECO:0000256" key="3">
    <source>
        <dbReference type="ARBA" id="ARBA00022722"/>
    </source>
</evidence>
<dbReference type="Pfam" id="PF00929">
    <property type="entry name" value="RNase_T"/>
    <property type="match status" value="1"/>
</dbReference>
<feature type="domain" description="Exonuclease" evidence="9">
    <location>
        <begin position="24"/>
        <end position="199"/>
    </location>
</feature>
<evidence type="ECO:0000313" key="10">
    <source>
        <dbReference type="EMBL" id="PZR03759.1"/>
    </source>
</evidence>
<organism evidence="10 11">
    <name type="scientific">Corynebacterium kroppenstedtii</name>
    <dbReference type="NCBI Taxonomy" id="161879"/>
    <lineage>
        <taxon>Bacteria</taxon>
        <taxon>Bacillati</taxon>
        <taxon>Actinomycetota</taxon>
        <taxon>Actinomycetes</taxon>
        <taxon>Mycobacteriales</taxon>
        <taxon>Corynebacteriaceae</taxon>
        <taxon>Corynebacterium</taxon>
    </lineage>
</organism>
<dbReference type="FunFam" id="3.30.420.10:FF:000003">
    <property type="entry name" value="Oligoribonuclease"/>
    <property type="match status" value="1"/>
</dbReference>
<evidence type="ECO:0000256" key="7">
    <source>
        <dbReference type="ARBA" id="ARBA00070964"/>
    </source>
</evidence>
<evidence type="ECO:0000256" key="2">
    <source>
        <dbReference type="ARBA" id="ARBA00022490"/>
    </source>
</evidence>
<comment type="function">
    <text evidence="6 8">3'-to-5' exoribonuclease specific for small oligoribonucleotides.</text>
</comment>
<keyword evidence="2 8" id="KW-0963">Cytoplasm</keyword>
<comment type="caution">
    <text evidence="10">The sequence shown here is derived from an EMBL/GenBank/DDBJ whole genome shotgun (WGS) entry which is preliminary data.</text>
</comment>